<dbReference type="Gene3D" id="3.30.230.10">
    <property type="match status" value="1"/>
</dbReference>
<dbReference type="Gene3D" id="3.30.565.10">
    <property type="entry name" value="Histidine kinase-like ATPase, C-terminal domain"/>
    <property type="match status" value="1"/>
</dbReference>
<name>A0AA97I3C6_9EURY</name>
<feature type="domain" description="DNA mismatch repair protein S5" evidence="6">
    <location>
        <begin position="219"/>
        <end position="337"/>
    </location>
</feature>
<feature type="domain" description="MutL C-terminal dimerisation" evidence="5">
    <location>
        <begin position="427"/>
        <end position="572"/>
    </location>
</feature>
<dbReference type="SMART" id="SM00853">
    <property type="entry name" value="MutL_C"/>
    <property type="match status" value="1"/>
</dbReference>
<dbReference type="SUPFAM" id="SSF55874">
    <property type="entry name" value="ATPase domain of HSP90 chaperone/DNA topoisomerase II/histidine kinase"/>
    <property type="match status" value="1"/>
</dbReference>
<dbReference type="InterPro" id="IPR042120">
    <property type="entry name" value="MutL_C_dimsub"/>
</dbReference>
<dbReference type="GO" id="GO:0140664">
    <property type="term" value="F:ATP-dependent DNA damage sensor activity"/>
    <property type="evidence" value="ECO:0007669"/>
    <property type="project" value="InterPro"/>
</dbReference>
<dbReference type="Gene3D" id="3.30.1540.20">
    <property type="entry name" value="MutL, C-terminal domain, dimerisation subdomain"/>
    <property type="match status" value="1"/>
</dbReference>
<dbReference type="InterPro" id="IPR002099">
    <property type="entry name" value="MutL/Mlh/PMS"/>
</dbReference>
<keyword evidence="7" id="KW-0378">Hydrolase</keyword>
<evidence type="ECO:0000256" key="4">
    <source>
        <dbReference type="HAMAP-Rule" id="MF_00149"/>
    </source>
</evidence>
<keyword evidence="3 4" id="KW-0234">DNA repair</keyword>
<keyword evidence="8" id="KW-1185">Reference proteome</keyword>
<reference evidence="7 8" key="1">
    <citation type="submission" date="2019-09" db="EMBL/GenBank/DDBJ databases">
        <title>The complete genome of Methanoplanus sp. FWC-SCC4.</title>
        <authorList>
            <person name="Chen S.-C."/>
            <person name="Zhou Y.-Z."/>
            <person name="Lai M.-C."/>
        </authorList>
    </citation>
    <scope>NUCLEOTIDE SEQUENCE [LARGE SCALE GENOMIC DNA]</scope>
    <source>
        <strain evidence="7 8">FWC-SCC4</strain>
    </source>
</reference>
<sequence>MKEIKQAKTIHVLDEATINKIAAGEVIERPASVVKELVENSIDAGAKSVKVDIGSDSKGIFRIRVVDDGTGMDRDSAVLSFTRHATSKLSDISDLLKLHTMGFRGEALASIAGVSKVTMITKMQTIDVSPGTKIVIEGGDVLDVSDIGAPDGTSILIENLFFNTPARKKFLKSRQTEFSHVHKAVQNLALANPGISFQLNHNGKEKLATIRTSNLKETVAYIYGGEIADQLLEVKGMTPYMKVEGLCAVPSKNLPNSRDIIISINNRSVNSVSLSRAIKRGYGTLLPKDRYPVAFLNIILDKKIVDVNVHPTKREVRLSREKEIEGEISALVKKTLESGDLLSSKNPVAAESFSYQKSLSFSDDKPLFSVESKTKEYKVNNEVLNLDFQKDEKSYHPRFSATDTQLRLTENFDEENFGEYKIPPMKPLGQVDASYILARRQTCDGEELVIVDQHAAHERILYDQVLKIRETGKNSQELLVPVVLTLRTDEAAVLVSNIDSIIEEGFFIEEFGKNTFAVRAVPLILGKRVGTEIIKDIVADLMEDNRKSIEYKKEKISSTIACRAAIKAGAVLTYEQMERLLDQLSRTETPYTCPHGRPTMINFSKSKLDSLFKRT</sequence>
<dbReference type="KEGG" id="mefw:F1737_03090"/>
<dbReference type="SUPFAM" id="SSF118116">
    <property type="entry name" value="DNA mismatch repair protein MutL"/>
    <property type="match status" value="1"/>
</dbReference>
<dbReference type="GO" id="GO:0016887">
    <property type="term" value="F:ATP hydrolysis activity"/>
    <property type="evidence" value="ECO:0007669"/>
    <property type="project" value="InterPro"/>
</dbReference>
<evidence type="ECO:0000259" key="6">
    <source>
        <dbReference type="SMART" id="SM01340"/>
    </source>
</evidence>
<dbReference type="InterPro" id="IPR014790">
    <property type="entry name" value="MutL_C"/>
</dbReference>
<dbReference type="FunFam" id="3.30.565.10:FF:000003">
    <property type="entry name" value="DNA mismatch repair endonuclease MutL"/>
    <property type="match status" value="1"/>
</dbReference>
<dbReference type="Gene3D" id="3.30.1370.100">
    <property type="entry name" value="MutL, C-terminal domain, regulatory subdomain"/>
    <property type="match status" value="1"/>
</dbReference>
<organism evidence="7 8">
    <name type="scientific">Methanochimaera problematica</name>
    <dbReference type="NCBI Taxonomy" id="2609417"/>
    <lineage>
        <taxon>Archaea</taxon>
        <taxon>Methanobacteriati</taxon>
        <taxon>Methanobacteriota</taxon>
        <taxon>Stenosarchaea group</taxon>
        <taxon>Methanomicrobia</taxon>
        <taxon>Methanomicrobiales</taxon>
        <taxon>Methanomicrobiaceae</taxon>
        <taxon>Methanochimaera</taxon>
    </lineage>
</organism>
<dbReference type="InterPro" id="IPR042121">
    <property type="entry name" value="MutL_C_regsub"/>
</dbReference>
<dbReference type="InterPro" id="IPR038973">
    <property type="entry name" value="MutL/Mlh/Pms-like"/>
</dbReference>
<dbReference type="CDD" id="cd00782">
    <property type="entry name" value="MutL_Trans"/>
    <property type="match status" value="1"/>
</dbReference>
<dbReference type="InterPro" id="IPR020568">
    <property type="entry name" value="Ribosomal_Su5_D2-typ_SF"/>
</dbReference>
<dbReference type="NCBIfam" id="TIGR00585">
    <property type="entry name" value="mutl"/>
    <property type="match status" value="1"/>
</dbReference>
<keyword evidence="7" id="KW-0540">Nuclease</keyword>
<evidence type="ECO:0000256" key="3">
    <source>
        <dbReference type="ARBA" id="ARBA00023204"/>
    </source>
</evidence>
<dbReference type="Pfam" id="PF01119">
    <property type="entry name" value="DNA_mis_repair"/>
    <property type="match status" value="1"/>
</dbReference>
<dbReference type="PANTHER" id="PTHR10073:SF12">
    <property type="entry name" value="DNA MISMATCH REPAIR PROTEIN MLH1"/>
    <property type="match status" value="1"/>
</dbReference>
<dbReference type="InterPro" id="IPR014762">
    <property type="entry name" value="DNA_mismatch_repair_CS"/>
</dbReference>
<protein>
    <recommendedName>
        <fullName evidence="4">DNA mismatch repair protein MutL</fullName>
    </recommendedName>
</protein>
<dbReference type="GO" id="GO:0032300">
    <property type="term" value="C:mismatch repair complex"/>
    <property type="evidence" value="ECO:0007669"/>
    <property type="project" value="InterPro"/>
</dbReference>
<evidence type="ECO:0000259" key="5">
    <source>
        <dbReference type="SMART" id="SM00853"/>
    </source>
</evidence>
<proteinExistence type="inferred from homology"/>
<dbReference type="HAMAP" id="MF_00149">
    <property type="entry name" value="DNA_mis_repair"/>
    <property type="match status" value="1"/>
</dbReference>
<dbReference type="CDD" id="cd16926">
    <property type="entry name" value="HATPase_MutL-MLH-PMS-like"/>
    <property type="match status" value="1"/>
</dbReference>
<dbReference type="GO" id="GO:0004519">
    <property type="term" value="F:endonuclease activity"/>
    <property type="evidence" value="ECO:0007669"/>
    <property type="project" value="UniProtKB-KW"/>
</dbReference>
<dbReference type="SMART" id="SM01340">
    <property type="entry name" value="DNA_mis_repair"/>
    <property type="match status" value="1"/>
</dbReference>
<dbReference type="GO" id="GO:0006298">
    <property type="term" value="P:mismatch repair"/>
    <property type="evidence" value="ECO:0007669"/>
    <property type="project" value="UniProtKB-UniRule"/>
</dbReference>
<dbReference type="InterPro" id="IPR036890">
    <property type="entry name" value="HATPase_C_sf"/>
</dbReference>
<gene>
    <name evidence="4 7" type="primary">mutL</name>
    <name evidence="7" type="ORF">F1737_03090</name>
</gene>
<comment type="similarity">
    <text evidence="1 4">Belongs to the DNA mismatch repair MutL/HexB family.</text>
</comment>
<dbReference type="GO" id="GO:0030983">
    <property type="term" value="F:mismatched DNA binding"/>
    <property type="evidence" value="ECO:0007669"/>
    <property type="project" value="InterPro"/>
</dbReference>
<dbReference type="PANTHER" id="PTHR10073">
    <property type="entry name" value="DNA MISMATCH REPAIR PROTEIN MLH, PMS, MUTL"/>
    <property type="match status" value="1"/>
</dbReference>
<dbReference type="Pfam" id="PF13589">
    <property type="entry name" value="HATPase_c_3"/>
    <property type="match status" value="1"/>
</dbReference>
<dbReference type="PROSITE" id="PS00058">
    <property type="entry name" value="DNA_MISMATCH_REPAIR_1"/>
    <property type="match status" value="1"/>
</dbReference>
<keyword evidence="2 4" id="KW-0227">DNA damage</keyword>
<dbReference type="InterPro" id="IPR013507">
    <property type="entry name" value="DNA_mismatch_S5_2-like"/>
</dbReference>
<dbReference type="RefSeq" id="WP_317137320.1">
    <property type="nucleotide sequence ID" value="NZ_CP043875.1"/>
</dbReference>
<evidence type="ECO:0000313" key="7">
    <source>
        <dbReference type="EMBL" id="WOF15746.1"/>
    </source>
</evidence>
<comment type="function">
    <text evidence="4">This protein is involved in the repair of mismatches in DNA. It is required for dam-dependent methyl-directed DNA mismatch repair. May act as a 'molecular matchmaker', a protein that promotes the formation of a stable complex between two or more DNA-binding proteins in an ATP-dependent manner without itself being part of a final effector complex.</text>
</comment>
<keyword evidence="7" id="KW-0255">Endonuclease</keyword>
<dbReference type="AlphaFoldDB" id="A0AA97I3C6"/>
<dbReference type="InterPro" id="IPR014721">
    <property type="entry name" value="Ribsml_uS5_D2-typ_fold_subgr"/>
</dbReference>
<evidence type="ECO:0000256" key="2">
    <source>
        <dbReference type="ARBA" id="ARBA00022763"/>
    </source>
</evidence>
<dbReference type="Proteomes" id="UP001301797">
    <property type="component" value="Chromosome"/>
</dbReference>
<evidence type="ECO:0000256" key="1">
    <source>
        <dbReference type="ARBA" id="ARBA00006082"/>
    </source>
</evidence>
<dbReference type="GeneID" id="85229121"/>
<dbReference type="EMBL" id="CP043875">
    <property type="protein sequence ID" value="WOF15746.1"/>
    <property type="molecule type" value="Genomic_DNA"/>
</dbReference>
<dbReference type="GO" id="GO:0005524">
    <property type="term" value="F:ATP binding"/>
    <property type="evidence" value="ECO:0007669"/>
    <property type="project" value="InterPro"/>
</dbReference>
<dbReference type="InterPro" id="IPR020667">
    <property type="entry name" value="DNA_mismatch_repair_MutL"/>
</dbReference>
<evidence type="ECO:0000313" key="8">
    <source>
        <dbReference type="Proteomes" id="UP001301797"/>
    </source>
</evidence>
<dbReference type="SUPFAM" id="SSF54211">
    <property type="entry name" value="Ribosomal protein S5 domain 2-like"/>
    <property type="match status" value="1"/>
</dbReference>
<dbReference type="Pfam" id="PF08676">
    <property type="entry name" value="MutL_C"/>
    <property type="match status" value="1"/>
</dbReference>
<accession>A0AA97I3C6</accession>
<dbReference type="InterPro" id="IPR037198">
    <property type="entry name" value="MutL_C_sf"/>
</dbReference>